<name>A0A6P7JJ80_9TELE</name>
<evidence type="ECO:0000256" key="2">
    <source>
        <dbReference type="SAM" id="Phobius"/>
    </source>
</evidence>
<gene>
    <name evidence="5" type="primary">c14h5orf15</name>
</gene>
<dbReference type="PANTHER" id="PTHR16502:SF0">
    <property type="entry name" value="KERATINOCYTE-ASSOCIATED TRANSMEMBRANE PROTEIN 2"/>
    <property type="match status" value="1"/>
</dbReference>
<evidence type="ECO:0000256" key="1">
    <source>
        <dbReference type="SAM" id="MobiDB-lite"/>
    </source>
</evidence>
<feature type="signal peptide" evidence="3">
    <location>
        <begin position="1"/>
        <end position="32"/>
    </location>
</feature>
<dbReference type="Pfam" id="PF17818">
    <property type="entry name" value="KCT2"/>
    <property type="match status" value="1"/>
</dbReference>
<dbReference type="AlphaFoldDB" id="A0A6P7JJ80"/>
<organism evidence="4 5">
    <name type="scientific">Parambassis ranga</name>
    <name type="common">Indian glassy fish</name>
    <dbReference type="NCBI Taxonomy" id="210632"/>
    <lineage>
        <taxon>Eukaryota</taxon>
        <taxon>Metazoa</taxon>
        <taxon>Chordata</taxon>
        <taxon>Craniata</taxon>
        <taxon>Vertebrata</taxon>
        <taxon>Euteleostomi</taxon>
        <taxon>Actinopterygii</taxon>
        <taxon>Neopterygii</taxon>
        <taxon>Teleostei</taxon>
        <taxon>Neoteleostei</taxon>
        <taxon>Acanthomorphata</taxon>
        <taxon>Ovalentaria</taxon>
        <taxon>Ambassidae</taxon>
        <taxon>Parambassis</taxon>
    </lineage>
</organism>
<keyword evidence="2" id="KW-1133">Transmembrane helix</keyword>
<evidence type="ECO:0000313" key="4">
    <source>
        <dbReference type="Proteomes" id="UP000515145"/>
    </source>
</evidence>
<dbReference type="CTD" id="101174211"/>
<feature type="compositionally biased region" description="Basic and acidic residues" evidence="1">
    <location>
        <begin position="216"/>
        <end position="225"/>
    </location>
</feature>
<feature type="compositionally biased region" description="Polar residues" evidence="1">
    <location>
        <begin position="146"/>
        <end position="159"/>
    </location>
</feature>
<feature type="region of interest" description="Disordered" evidence="1">
    <location>
        <begin position="91"/>
        <end position="273"/>
    </location>
</feature>
<dbReference type="OrthoDB" id="5846619at2759"/>
<feature type="chain" id="PRO_5028483962" evidence="3">
    <location>
        <begin position="33"/>
        <end position="362"/>
    </location>
</feature>
<feature type="compositionally biased region" description="Acidic residues" evidence="1">
    <location>
        <begin position="230"/>
        <end position="253"/>
    </location>
</feature>
<accession>A0A6P7JJ80</accession>
<dbReference type="Proteomes" id="UP000515145">
    <property type="component" value="Chromosome 14"/>
</dbReference>
<evidence type="ECO:0000313" key="5">
    <source>
        <dbReference type="RefSeq" id="XP_028276853.1"/>
    </source>
</evidence>
<dbReference type="PANTHER" id="PTHR16502">
    <property type="entry name" value="KERATINOCYTE-ASSOCIATED TRANSMEMBRANE PROTEIN 2"/>
    <property type="match status" value="1"/>
</dbReference>
<feature type="transmembrane region" description="Helical" evidence="2">
    <location>
        <begin position="295"/>
        <end position="313"/>
    </location>
</feature>
<sequence>MATCGNMGRSRRNILALSVLIFLQLLASGCLSASLNVAPGEPPKEGVNASQNLNLTTANEDMQEQQNTTAELSPVIEKAPQDLAKPAINDAPKVQTGAPTESHTTKTSPPTTTPPTTRLAPKLSPEDKKNTSVTVIGSSFDKPPVASSNGDAKTGSQVSDTEETDKPAATETPDSEASTTAKARKPATTVTEAAPVSEAVKPDEKDLPTEQDLLETTDKELETHVALDNYLDEGDEDDEDTYMDSDDPEDADGLFERKDDSKVQTDTGPQPDIEMEVPAYKRADSYNTEDEDSHFFFHLVILAFLVAIVYITYHNKRKIFLLVQSRRWKDGLCSRNTVEYHRLDQNVNEAMPSLKMTRDYIF</sequence>
<keyword evidence="2" id="KW-0472">Membrane</keyword>
<dbReference type="GeneID" id="114445814"/>
<dbReference type="InterPro" id="IPR037645">
    <property type="entry name" value="KCT2"/>
</dbReference>
<dbReference type="InParanoid" id="A0A6P7JJ80"/>
<evidence type="ECO:0000256" key="3">
    <source>
        <dbReference type="SAM" id="SignalP"/>
    </source>
</evidence>
<keyword evidence="4" id="KW-1185">Reference proteome</keyword>
<feature type="compositionally biased region" description="Basic and acidic residues" evidence="1">
    <location>
        <begin position="254"/>
        <end position="263"/>
    </location>
</feature>
<dbReference type="RefSeq" id="XP_028276853.1">
    <property type="nucleotide sequence ID" value="XM_028421052.1"/>
</dbReference>
<keyword evidence="2 5" id="KW-0812">Transmembrane</keyword>
<reference evidence="5" key="1">
    <citation type="submission" date="2025-08" db="UniProtKB">
        <authorList>
            <consortium name="RefSeq"/>
        </authorList>
    </citation>
    <scope>IDENTIFICATION</scope>
</reference>
<proteinExistence type="predicted"/>
<feature type="compositionally biased region" description="Low complexity" evidence="1">
    <location>
        <begin position="99"/>
        <end position="117"/>
    </location>
</feature>
<protein>
    <submittedName>
        <fullName evidence="5">Keratinocyte-associated transmembrane protein 2</fullName>
    </submittedName>
</protein>
<keyword evidence="3" id="KW-0732">Signal</keyword>